<protein>
    <recommendedName>
        <fullName evidence="2">SnoaL-like domain-containing protein</fullName>
    </recommendedName>
</protein>
<evidence type="ECO:0000259" key="2">
    <source>
        <dbReference type="Pfam" id="PF12680"/>
    </source>
</evidence>
<evidence type="ECO:0000256" key="1">
    <source>
        <dbReference type="SAM" id="SignalP"/>
    </source>
</evidence>
<keyword evidence="1" id="KW-0732">Signal</keyword>
<feature type="signal peptide" evidence="1">
    <location>
        <begin position="1"/>
        <end position="18"/>
    </location>
</feature>
<keyword evidence="4" id="KW-1185">Reference proteome</keyword>
<name>A0A0F4PU22_9GAMM</name>
<dbReference type="GO" id="GO:0030638">
    <property type="term" value="P:polyketide metabolic process"/>
    <property type="evidence" value="ECO:0007669"/>
    <property type="project" value="InterPro"/>
</dbReference>
<dbReference type="Proteomes" id="UP000033664">
    <property type="component" value="Unassembled WGS sequence"/>
</dbReference>
<dbReference type="GeneID" id="58227577"/>
<dbReference type="PANTHER" id="PTHR38436:SF1">
    <property type="entry name" value="ESTER CYCLASE"/>
    <property type="match status" value="1"/>
</dbReference>
<dbReference type="AlphaFoldDB" id="A0A0F4PU22"/>
<feature type="domain" description="SnoaL-like" evidence="2">
    <location>
        <begin position="31"/>
        <end position="128"/>
    </location>
</feature>
<dbReference type="EMBL" id="JXXZ01000003">
    <property type="protein sequence ID" value="KJZ01382.1"/>
    <property type="molecule type" value="Genomic_DNA"/>
</dbReference>
<dbReference type="OrthoDB" id="9812089at2"/>
<evidence type="ECO:0000313" key="3">
    <source>
        <dbReference type="EMBL" id="KJZ01382.1"/>
    </source>
</evidence>
<dbReference type="InterPro" id="IPR009959">
    <property type="entry name" value="Cyclase_SnoaL-like"/>
</dbReference>
<feature type="chain" id="PRO_5002474498" description="SnoaL-like domain-containing protein" evidence="1">
    <location>
        <begin position="19"/>
        <end position="146"/>
    </location>
</feature>
<proteinExistence type="predicted"/>
<dbReference type="RefSeq" id="WP_052698148.1">
    <property type="nucleotide sequence ID" value="NZ_JXXY01000004.1"/>
</dbReference>
<evidence type="ECO:0000313" key="4">
    <source>
        <dbReference type="Proteomes" id="UP000033664"/>
    </source>
</evidence>
<dbReference type="eggNOG" id="COG4922">
    <property type="taxonomic scope" value="Bacteria"/>
</dbReference>
<organism evidence="3 4">
    <name type="scientific">Pseudoalteromonas ruthenica</name>
    <dbReference type="NCBI Taxonomy" id="151081"/>
    <lineage>
        <taxon>Bacteria</taxon>
        <taxon>Pseudomonadati</taxon>
        <taxon>Pseudomonadota</taxon>
        <taxon>Gammaproteobacteria</taxon>
        <taxon>Alteromonadales</taxon>
        <taxon>Pseudoalteromonadaceae</taxon>
        <taxon>Pseudoalteromonas</taxon>
    </lineage>
</organism>
<reference evidence="3 4" key="1">
    <citation type="journal article" date="2015" name="BMC Genomics">
        <title>Genome mining reveals unlocked bioactive potential of marine Gram-negative bacteria.</title>
        <authorList>
            <person name="Machado H."/>
            <person name="Sonnenschein E.C."/>
            <person name="Melchiorsen J."/>
            <person name="Gram L."/>
        </authorList>
    </citation>
    <scope>NUCLEOTIDE SEQUENCE [LARGE SCALE GENOMIC DNA]</scope>
    <source>
        <strain evidence="3 4">S3137</strain>
    </source>
</reference>
<gene>
    <name evidence="3" type="ORF">TW72_03640</name>
</gene>
<dbReference type="Gene3D" id="3.10.450.50">
    <property type="match status" value="1"/>
</dbReference>
<dbReference type="Pfam" id="PF12680">
    <property type="entry name" value="SnoaL_2"/>
    <property type="match status" value="1"/>
</dbReference>
<accession>A0A0F4PU22</accession>
<comment type="caution">
    <text evidence="3">The sequence shown here is derived from an EMBL/GenBank/DDBJ whole genome shotgun (WGS) entry which is preliminary data.</text>
</comment>
<dbReference type="InterPro" id="IPR032710">
    <property type="entry name" value="NTF2-like_dom_sf"/>
</dbReference>
<dbReference type="InterPro" id="IPR037401">
    <property type="entry name" value="SnoaL-like"/>
</dbReference>
<dbReference type="SUPFAM" id="SSF54427">
    <property type="entry name" value="NTF2-like"/>
    <property type="match status" value="1"/>
</dbReference>
<sequence length="146" mass="16334">MKQVLITLMILFSTSTLAEGQLTKNKQLVIDFYTDVVLAEDATHIDKYLGPRYIQHNPMVADGKEGLRALLRSLPKRDKSAGPSGEIVRVIAEGDLVVLHVKSYHWPQPNGGAIVDIFRVENGKIVEHWDVIQAIPEQAKNTNTMF</sequence>
<dbReference type="PANTHER" id="PTHR38436">
    <property type="entry name" value="POLYKETIDE CYCLASE SNOAL-LIKE DOMAIN"/>
    <property type="match status" value="1"/>
</dbReference>
<dbReference type="PATRIC" id="fig|151081.8.peg.922"/>